<feature type="domain" description="SLH" evidence="2">
    <location>
        <begin position="1369"/>
        <end position="1432"/>
    </location>
</feature>
<evidence type="ECO:0000256" key="1">
    <source>
        <dbReference type="ARBA" id="ARBA00004196"/>
    </source>
</evidence>
<dbReference type="Gene3D" id="2.60.40.4270">
    <property type="entry name" value="Listeria-Bacteroides repeat domain"/>
    <property type="match status" value="8"/>
</dbReference>
<dbReference type="InterPro" id="IPR011050">
    <property type="entry name" value="Pectin_lyase_fold/virulence"/>
</dbReference>
<comment type="subcellular location">
    <subcellularLocation>
        <location evidence="1">Cell envelope</location>
    </subcellularLocation>
</comment>
<dbReference type="EMBL" id="FQXI01000016">
    <property type="protein sequence ID" value="SHH61937.1"/>
    <property type="molecule type" value="Genomic_DNA"/>
</dbReference>
<dbReference type="PANTHER" id="PTHR43308">
    <property type="entry name" value="OUTER MEMBRANE PROTEIN ALPHA-RELATED"/>
    <property type="match status" value="1"/>
</dbReference>
<keyword evidence="4" id="KW-1185">Reference proteome</keyword>
<dbReference type="Proteomes" id="UP000184032">
    <property type="component" value="Unassembled WGS sequence"/>
</dbReference>
<name>A0A1M5UG52_9FIRM</name>
<dbReference type="RefSeq" id="WP_073185472.1">
    <property type="nucleotide sequence ID" value="NZ_FQXI01000016.1"/>
</dbReference>
<feature type="domain" description="SLH" evidence="2">
    <location>
        <begin position="1311"/>
        <end position="1368"/>
    </location>
</feature>
<protein>
    <submittedName>
        <fullName evidence="3">Listeria/Bacterioides repeat-containing protein</fullName>
    </submittedName>
</protein>
<organism evidence="3 4">
    <name type="scientific">Anaerosphaera aminiphila DSM 21120</name>
    <dbReference type="NCBI Taxonomy" id="1120995"/>
    <lineage>
        <taxon>Bacteria</taxon>
        <taxon>Bacillati</taxon>
        <taxon>Bacillota</taxon>
        <taxon>Tissierellia</taxon>
        <taxon>Tissierellales</taxon>
        <taxon>Peptoniphilaceae</taxon>
        <taxon>Anaerosphaera</taxon>
    </lineage>
</organism>
<dbReference type="Pfam" id="PF09479">
    <property type="entry name" value="Flg_new"/>
    <property type="match status" value="8"/>
</dbReference>
<dbReference type="InterPro" id="IPR006626">
    <property type="entry name" value="PbH1"/>
</dbReference>
<dbReference type="GO" id="GO:0030313">
    <property type="term" value="C:cell envelope"/>
    <property type="evidence" value="ECO:0007669"/>
    <property type="project" value="UniProtKB-SubCell"/>
</dbReference>
<dbReference type="SUPFAM" id="SSF51126">
    <property type="entry name" value="Pectin lyase-like"/>
    <property type="match status" value="1"/>
</dbReference>
<dbReference type="PROSITE" id="PS51272">
    <property type="entry name" value="SLH"/>
    <property type="match status" value="2"/>
</dbReference>
<evidence type="ECO:0000313" key="4">
    <source>
        <dbReference type="Proteomes" id="UP000184032"/>
    </source>
</evidence>
<evidence type="ECO:0000313" key="3">
    <source>
        <dbReference type="EMBL" id="SHH61937.1"/>
    </source>
</evidence>
<proteinExistence type="predicted"/>
<accession>A0A1M5UG52</accession>
<dbReference type="InterPro" id="IPR051465">
    <property type="entry name" value="Cell_Envelope_Struct_Comp"/>
</dbReference>
<sequence>MIRNKKIKNFINVLFTLVLIVTFALILPKNVKAATGVSNVTELQDAVKNASPEEVITLSDGFVFADAKIEMPNTNVTIDGGNSVWDKGTITITGEGAGNLTIKNLKMDGTNYTKEMLKNETTNGTLVLENMEFYNSTRGGAINIETTDNAHTEINRTRIYNNTALNTAPGIWMWGDNIRKVNLTINNSTIENNTGTGGGYTTGAISAKNYNGNLIINNTVFRNNINKSLNTGQTGGGGGAIALYFCHGKISINESLFEGNRSSGEGVPSKSTYDGGAIYLFDGQKGATFDVNNTTFVDNIAYDDGGAIYVQGTYNPGLTTNITNSTFYNNKAYGIDDANYAGGAINFYKNGGSAKMDNIILSSTFVGNQGGYEGNTKEQRGGAIALTGAGMFATASITRNDSLFIGNKIFNANGEDKTSNYKDISNSTTAQVGTFNVVNVDKGTATTHTAEDILGKNNIGPSINHSDIKAGVDDEIVRTIPIKPEGIADNTYDGKVVIPTEDQRGHTRVKDQGAVESAWIKYNAAGGIFDTGELQGYDGTIYYEGDKPTDYYTVGSIGKEANIVDGETVLKPKKDGFVFKGWTIDPDKDELNPNYQKGEKLEYTNEGLTLYTVWGKEFKISYNGNENSSGIAPVDENSPYFENEIVKVLTKGNLARENHTFVTWNTKADGTGESYAEGSNIKLIEDTILYAQWIENDKYTVTYDGNLIDSGEVADLDEHYEGADVTVKDSGNLIRYNYTFTGWNTEADGTGTAYEPGAVFKIDGNITLYAQWKENEKFTISYDANGGTGKQPGLTNPHYVDSELTVLDKGTMEMENYTFSNWNTKADGSGDSYKPGDKFIIKEDTVLYAQWKENEKYKITYDGNGADRGKVEDNNEYYANTEIIIKDNEFEKDGYIFVSWNTSPDGNGSEYFEGELGVIGGNVTVYAQWEKEETFKVTYDGNENTSGTAPTDSKEYYIGDDAIVLGNGDLAREGYTFVGWNTSADGTGIEYIEGSNMIILEDTTLYAQWEENGIVPISHTVTFYSNGGSTVASQTVADGEVAKEPTTPTKDGYIFKGWYTDVELTTVYDFATPVTKDITLYAKWEVVPAGNHVVTFDSDDGNVIAPQMVADGGTIDRPADPVKNSYKFVEWQLDGAPYDFTTPITKDITLLAVWEANPIVPINYTVSYDGNGHTGGTVPVDSNSYNLDDEVTVLPKGGLSKAGYTFKGWNTKIDGSGIFYSAGDTFKMTENTILYAQWEKDSEDLGTGWTWSGGSSTTSEESLKVEEILTHTAYLNGYPDNTIRPQGSITRAEVAAIFARLKVGEANIPTAKANYGDVNSSDWYTKYIAFVTDNKIMEGYEDGSFKPNDKITRAEFTAVVARYNSLINVESSFEDVSGGHWAEKYIGAVTSKGWISGYPDGTFKPEKDISREEVATMVNKMLDRKVDKEGLNNLLIKNFKDLDNSSWSYFDIVEASNSHRSVRRTLGNTLEDWKEFYNITN</sequence>
<reference evidence="3 4" key="1">
    <citation type="submission" date="2016-11" db="EMBL/GenBank/DDBJ databases">
        <authorList>
            <person name="Jaros S."/>
            <person name="Januszkiewicz K."/>
            <person name="Wedrychowicz H."/>
        </authorList>
    </citation>
    <scope>NUCLEOTIDE SEQUENCE [LARGE SCALE GENOMIC DNA]</scope>
    <source>
        <strain evidence="3 4">DSM 21120</strain>
    </source>
</reference>
<dbReference type="OrthoDB" id="1701298at2"/>
<evidence type="ECO:0000259" key="2">
    <source>
        <dbReference type="PROSITE" id="PS51272"/>
    </source>
</evidence>
<dbReference type="Pfam" id="PF00395">
    <property type="entry name" value="SLH"/>
    <property type="match status" value="3"/>
</dbReference>
<dbReference type="STRING" id="1120995.SAMN02745245_01762"/>
<dbReference type="SMART" id="SM00710">
    <property type="entry name" value="PbH1"/>
    <property type="match status" value="8"/>
</dbReference>
<dbReference type="NCBIfam" id="TIGR02543">
    <property type="entry name" value="List_Bact_rpt"/>
    <property type="match status" value="4"/>
</dbReference>
<dbReference type="InterPro" id="IPR013378">
    <property type="entry name" value="InlB-like_B-rpt"/>
</dbReference>
<dbReference type="InterPro" id="IPR001119">
    <property type="entry name" value="SLH_dom"/>
</dbReference>
<dbReference type="InterPro" id="IPR042229">
    <property type="entry name" value="Listeria/Bacterioides_rpt_sf"/>
</dbReference>
<gene>
    <name evidence="3" type="ORF">SAMN02745245_01762</name>
</gene>